<dbReference type="InterPro" id="IPR050114">
    <property type="entry name" value="UPF0173_UPF0282_UlaG_hydrolase"/>
</dbReference>
<dbReference type="SUPFAM" id="SSF56281">
    <property type="entry name" value="Metallo-hydrolase/oxidoreductase"/>
    <property type="match status" value="1"/>
</dbReference>
<feature type="domain" description="Metallo-beta-lactamase" evidence="1">
    <location>
        <begin position="7"/>
        <end position="179"/>
    </location>
</feature>
<reference evidence="2 3" key="1">
    <citation type="submission" date="2020-07" db="EMBL/GenBank/DDBJ databases">
        <title>Sequencing the genomes of 1000 actinobacteria strains.</title>
        <authorList>
            <person name="Klenk H.-P."/>
        </authorList>
    </citation>
    <scope>NUCLEOTIDE SEQUENCE [LARGE SCALE GENOMIC DNA]</scope>
    <source>
        <strain evidence="2 3">DSM 103164</strain>
    </source>
</reference>
<dbReference type="PANTHER" id="PTHR43546">
    <property type="entry name" value="UPF0173 METAL-DEPENDENT HYDROLASE MJ1163-RELATED"/>
    <property type="match status" value="1"/>
</dbReference>
<keyword evidence="3" id="KW-1185">Reference proteome</keyword>
<dbReference type="AlphaFoldDB" id="A0A7Z0DAQ9"/>
<gene>
    <name evidence="2" type="ORF">GGQ54_002622</name>
</gene>
<evidence type="ECO:0000313" key="2">
    <source>
        <dbReference type="EMBL" id="NYI72062.1"/>
    </source>
</evidence>
<dbReference type="RefSeq" id="WP_179445806.1">
    <property type="nucleotide sequence ID" value="NZ_JACBZS010000001.1"/>
</dbReference>
<dbReference type="Proteomes" id="UP000527616">
    <property type="component" value="Unassembled WGS sequence"/>
</dbReference>
<evidence type="ECO:0000313" key="3">
    <source>
        <dbReference type="Proteomes" id="UP000527616"/>
    </source>
</evidence>
<dbReference type="Gene3D" id="3.60.15.10">
    <property type="entry name" value="Ribonuclease Z/Hydroxyacylglutathione hydrolase-like"/>
    <property type="match status" value="1"/>
</dbReference>
<name>A0A7Z0DAQ9_9ACTN</name>
<organism evidence="2 3">
    <name type="scientific">Naumannella cuiyingiana</name>
    <dbReference type="NCBI Taxonomy" id="1347891"/>
    <lineage>
        <taxon>Bacteria</taxon>
        <taxon>Bacillati</taxon>
        <taxon>Actinomycetota</taxon>
        <taxon>Actinomycetes</taxon>
        <taxon>Propionibacteriales</taxon>
        <taxon>Propionibacteriaceae</taxon>
        <taxon>Naumannella</taxon>
    </lineage>
</organism>
<proteinExistence type="predicted"/>
<evidence type="ECO:0000259" key="1">
    <source>
        <dbReference type="SMART" id="SM00849"/>
    </source>
</evidence>
<dbReference type="InterPro" id="IPR001279">
    <property type="entry name" value="Metallo-B-lactamas"/>
</dbReference>
<dbReference type="SMART" id="SM00849">
    <property type="entry name" value="Lactamase_B"/>
    <property type="match status" value="1"/>
</dbReference>
<dbReference type="EMBL" id="JACBZS010000001">
    <property type="protein sequence ID" value="NYI72062.1"/>
    <property type="molecule type" value="Genomic_DNA"/>
</dbReference>
<dbReference type="Pfam" id="PF13483">
    <property type="entry name" value="Lactamase_B_3"/>
    <property type="match status" value="1"/>
</dbReference>
<dbReference type="PANTHER" id="PTHR43546:SF3">
    <property type="entry name" value="UPF0173 METAL-DEPENDENT HYDROLASE MJ1163"/>
    <property type="match status" value="1"/>
</dbReference>
<protein>
    <submittedName>
        <fullName evidence="2">L-ascorbate metabolism protein UlaG (Beta-lactamase superfamily)</fullName>
    </submittedName>
</protein>
<accession>A0A7Z0DAQ9</accession>
<dbReference type="InterPro" id="IPR036866">
    <property type="entry name" value="RibonucZ/Hydroxyglut_hydro"/>
</dbReference>
<sequence>MKITHLGHSAVLVEEAGTRLLIDPGNFGDGWVGLTGLDAVLITHQHADHADPERLPGLLTANPEARVLVEPQVREAITAIADRAEDFGPDSALRIGGVEVRAVGGTHAEIHRDIPLIGNVGFVIGAPGGARLFHPGDSLATVPGGVDILALPVMGPWAAMKEHIDFVRAVGAPRAFGIHEGLVNDRYLGLFRGRLGELTDTELVDLTVGEPAEV</sequence>
<comment type="caution">
    <text evidence="2">The sequence shown here is derived from an EMBL/GenBank/DDBJ whole genome shotgun (WGS) entry which is preliminary data.</text>
</comment>